<dbReference type="Pfam" id="PF22178">
    <property type="entry name" value="Gp5_trimer_C"/>
    <property type="match status" value="1"/>
</dbReference>
<dbReference type="Gene3D" id="4.10.220.110">
    <property type="match status" value="1"/>
</dbReference>
<evidence type="ECO:0000256" key="3">
    <source>
        <dbReference type="ARBA" id="ARBA00022525"/>
    </source>
</evidence>
<comment type="subcellular location">
    <subcellularLocation>
        <location evidence="1">Secreted</location>
    </subcellularLocation>
</comment>
<organism evidence="7 8">
    <name type="scientific">Enhygromyxa salina</name>
    <dbReference type="NCBI Taxonomy" id="215803"/>
    <lineage>
        <taxon>Bacteria</taxon>
        <taxon>Pseudomonadati</taxon>
        <taxon>Myxococcota</taxon>
        <taxon>Polyangia</taxon>
        <taxon>Nannocystales</taxon>
        <taxon>Nannocystaceae</taxon>
        <taxon>Enhygromyxa</taxon>
    </lineage>
</organism>
<proteinExistence type="inferred from homology"/>
<evidence type="ECO:0000259" key="6">
    <source>
        <dbReference type="Pfam" id="PF22178"/>
    </source>
</evidence>
<evidence type="ECO:0000256" key="4">
    <source>
        <dbReference type="SAM" id="MobiDB-lite"/>
    </source>
</evidence>
<dbReference type="PANTHER" id="PTHR32305">
    <property type="match status" value="1"/>
</dbReference>
<dbReference type="SUPFAM" id="SSF69279">
    <property type="entry name" value="Phage tail proteins"/>
    <property type="match status" value="2"/>
</dbReference>
<dbReference type="RefSeq" id="WP_106391241.1">
    <property type="nucleotide sequence ID" value="NZ_PVNK01000104.1"/>
</dbReference>
<dbReference type="AlphaFoldDB" id="A0A2S9YDJ1"/>
<evidence type="ECO:0000313" key="8">
    <source>
        <dbReference type="Proteomes" id="UP000237968"/>
    </source>
</evidence>
<feature type="compositionally biased region" description="Polar residues" evidence="4">
    <location>
        <begin position="471"/>
        <end position="490"/>
    </location>
</feature>
<dbReference type="Gene3D" id="2.30.110.50">
    <property type="match status" value="1"/>
</dbReference>
<evidence type="ECO:0000256" key="2">
    <source>
        <dbReference type="ARBA" id="ARBA00005558"/>
    </source>
</evidence>
<dbReference type="NCBIfam" id="TIGR01646">
    <property type="entry name" value="vgr_GE"/>
    <property type="match status" value="1"/>
</dbReference>
<dbReference type="NCBIfam" id="TIGR03361">
    <property type="entry name" value="VI_Rhs_Vgr"/>
    <property type="match status" value="1"/>
</dbReference>
<dbReference type="OrthoDB" id="5482463at2"/>
<dbReference type="InterPro" id="IPR006531">
    <property type="entry name" value="Gp5/Vgr_OB"/>
</dbReference>
<gene>
    <name evidence="7" type="ORF">ENSA5_17940</name>
</gene>
<keyword evidence="8" id="KW-1185">Reference proteome</keyword>
<dbReference type="Pfam" id="PF04717">
    <property type="entry name" value="Phage_base_V"/>
    <property type="match status" value="1"/>
</dbReference>
<evidence type="ECO:0000256" key="1">
    <source>
        <dbReference type="ARBA" id="ARBA00004613"/>
    </source>
</evidence>
<sequence length="759" mass="81604">MPDKLPTLGYEIESANGTLPSDVRVYRFHMTEAVSEPYTITADIVTTELDYAFEELLGHDAQLNLVRDELMRSVFGVITAIDWLGVSGDSLLLRLTIRPALALLGQQIHTRMFQALSVLDIIDQVLAEELAVYGREYTPGSVSRGAEVREYCAQYRESNLAFVERLLEEEGISYTFVHDDGASAELLELIDAPEQLGSSANIDGSDLFPLIALNPSEADVESIQAIEWRRRVTSTGVLRRDFDWQAPTSLLDSETDTPDAHGRTRRVYLHGGRRFFSDDLSDRAGDHKAALAQPGARGYGRSNVTSFHAGLKFNADGHVLEPVAEELILIRVEHEGHDPSALPSLESHSDVHGGYSNMFECVPASIELRPPPLTPKPHVRGPQTAIVTGPGGEEIHVDEFGRVSVQFYWDEKPPYDDTSSCWVRVAQRWAGPAWGAQFIPRVGMEVVVDFLEGNPDRPLITGCVYNGANSPPYSLPDNKTQSGVKTNSSPGGDGSNELRFEDAAGGEEIYIHAQKDWTIAVENDKHQTVGHDESLEVVNDRKKHVKHDEVIKVDNDETITIGNDHSETINHNMSVTVVNDQRVTIGNNHSETIANNRTETIANNASETVGASKTVTVAAAMQVSVGGALNASVGGAVGVEVGGAMAMAVGGKSSETVGDTKSVEVGKELIIKAGEAGQISTGKALGITSDDALTISSTKDISVSGKAKALIEAADELTIKCGSAKIVLKKSGDIAISGGKIDVKGSGKVSVKGAKIANN</sequence>
<protein>
    <submittedName>
        <fullName evidence="7">Phage-related baseplate assembly protein</fullName>
    </submittedName>
</protein>
<dbReference type="InterPro" id="IPR054030">
    <property type="entry name" value="Gp5_Vgr_C"/>
</dbReference>
<keyword evidence="3" id="KW-0964">Secreted</keyword>
<name>A0A2S9YDJ1_9BACT</name>
<feature type="domain" description="Gp5/Type VI secretion system Vgr protein OB-fold" evidence="5">
    <location>
        <begin position="398"/>
        <end position="465"/>
    </location>
</feature>
<dbReference type="SUPFAM" id="SSF69255">
    <property type="entry name" value="gp5 N-terminal domain-like"/>
    <property type="match status" value="1"/>
</dbReference>
<dbReference type="PANTHER" id="PTHR32305:SF15">
    <property type="entry name" value="PROTEIN RHSA-RELATED"/>
    <property type="match status" value="1"/>
</dbReference>
<dbReference type="EMBL" id="PVNK01000104">
    <property type="protein sequence ID" value="PRQ03173.1"/>
    <property type="molecule type" value="Genomic_DNA"/>
</dbReference>
<dbReference type="GO" id="GO:0005576">
    <property type="term" value="C:extracellular region"/>
    <property type="evidence" value="ECO:0007669"/>
    <property type="project" value="UniProtKB-SubCell"/>
</dbReference>
<evidence type="ECO:0000259" key="5">
    <source>
        <dbReference type="Pfam" id="PF04717"/>
    </source>
</evidence>
<dbReference type="InterPro" id="IPR037026">
    <property type="entry name" value="Vgr_OB-fold_dom_sf"/>
</dbReference>
<dbReference type="InterPro" id="IPR017847">
    <property type="entry name" value="T6SS_RhsGE_Vgr_subset"/>
</dbReference>
<dbReference type="Proteomes" id="UP000237968">
    <property type="component" value="Unassembled WGS sequence"/>
</dbReference>
<accession>A0A2S9YDJ1</accession>
<dbReference type="SUPFAM" id="SSF69349">
    <property type="entry name" value="Phage fibre proteins"/>
    <property type="match status" value="2"/>
</dbReference>
<dbReference type="InterPro" id="IPR006533">
    <property type="entry name" value="T6SS_Vgr_RhsGE"/>
</dbReference>
<comment type="caution">
    <text evidence="7">The sequence shown here is derived from an EMBL/GenBank/DDBJ whole genome shotgun (WGS) entry which is preliminary data.</text>
</comment>
<dbReference type="Gene3D" id="2.40.50.230">
    <property type="entry name" value="Gp5 N-terminal domain"/>
    <property type="match status" value="1"/>
</dbReference>
<feature type="domain" description="Gp5/Type VI secretion system Vgr C-terminal trimerisation" evidence="6">
    <location>
        <begin position="482"/>
        <end position="586"/>
    </location>
</feature>
<feature type="region of interest" description="Disordered" evidence="4">
    <location>
        <begin position="471"/>
        <end position="497"/>
    </location>
</feature>
<evidence type="ECO:0000313" key="7">
    <source>
        <dbReference type="EMBL" id="PRQ03173.1"/>
    </source>
</evidence>
<reference evidence="7 8" key="1">
    <citation type="submission" date="2018-03" db="EMBL/GenBank/DDBJ databases">
        <title>Draft Genome Sequences of the Obligatory Marine Myxobacteria Enhygromyxa salina SWB005.</title>
        <authorList>
            <person name="Poehlein A."/>
            <person name="Moghaddam J.A."/>
            <person name="Harms H."/>
            <person name="Alanjari M."/>
            <person name="Koenig G.M."/>
            <person name="Daniel R."/>
            <person name="Schaeberle T.F."/>
        </authorList>
    </citation>
    <scope>NUCLEOTIDE SEQUENCE [LARGE SCALE GENOMIC DNA]</scope>
    <source>
        <strain evidence="7 8">SWB005</strain>
    </source>
</reference>
<dbReference type="InterPro" id="IPR050708">
    <property type="entry name" value="T6SS_VgrG/RHS"/>
</dbReference>
<comment type="similarity">
    <text evidence="2">Belongs to the VgrG protein family.</text>
</comment>
<dbReference type="Gene3D" id="3.55.50.10">
    <property type="entry name" value="Baseplate protein-like domains"/>
    <property type="match status" value="1"/>
</dbReference>
<dbReference type="Pfam" id="PF05954">
    <property type="entry name" value="Phage_GPD"/>
    <property type="match status" value="1"/>
</dbReference>